<dbReference type="EMBL" id="HBDX01004400">
    <property type="protein sequence ID" value="CAD8223063.1"/>
    <property type="molecule type" value="Transcribed_RNA"/>
</dbReference>
<name>A0A7R9T2P1_9CHLO</name>
<feature type="region of interest" description="Disordered" evidence="1">
    <location>
        <begin position="587"/>
        <end position="625"/>
    </location>
</feature>
<feature type="compositionally biased region" description="Low complexity" evidence="1">
    <location>
        <begin position="615"/>
        <end position="625"/>
    </location>
</feature>
<feature type="region of interest" description="Disordered" evidence="1">
    <location>
        <begin position="690"/>
        <end position="710"/>
    </location>
</feature>
<feature type="region of interest" description="Disordered" evidence="1">
    <location>
        <begin position="192"/>
        <end position="214"/>
    </location>
</feature>
<dbReference type="AlphaFoldDB" id="A0A7R9T2P1"/>
<feature type="region of interest" description="Disordered" evidence="1">
    <location>
        <begin position="808"/>
        <end position="866"/>
    </location>
</feature>
<evidence type="ECO:0000256" key="1">
    <source>
        <dbReference type="SAM" id="MobiDB-lite"/>
    </source>
</evidence>
<accession>A0A7R9T2P1</accession>
<sequence length="885" mass="94061">MPGARAPRAVHARQDAMTPFGDFICVPVRTIEDVGGEERDARARGEALDHEVRAYKLGKKKRSYNQVELAFERQREGRASAGERAREGRGARIFEAVEAPFGDDVPEEFRNSALEYELRMYNGETARAVVYLVYAEPTRGTSEARGAGARDGKTKGVSDGRGFSWLPVMREKCVKGCDGPILSAIQRFGKQGRTQKSAASQKDAKPDAKPTAENEWKDSRNLFISIDEASNHVCAYGPNQCKAFRLLFGLYAKETNEFVGSGVSGPIRVLANNDVPKGAAAMRVKCGLSDSWNGWKETAEKSEDDLREIFRAANCPQPAGKANQNRRLDDATQQNARKPLQTQTNNGDKVGGKRAAAKGGVAPAPSKRPKQTVSQKAQLARESKSVKRTKSARSGGYFDFDTTVNTALQDFALGMPVLGVSAQDSQDLQFQLNAIMPSPLGTPPDEKAAGAGANPFAGMFGTPEYLAAQEILGDALNTADLPSLCTPGDKKAETNLYDGMPPPTTGMGTFKFTPGAFPNIASTGSMMSLSGLDSLGGLIGSAFGKTPAEFKTNKTESKIFTRSAKKVAATGEPTPVTQFVNSLLMSRQKASAERTASMPRTSRRSTRAALKEVAPSDAAPSTTAASKLITAPKSATGQAETGIATGVASAPGVEAAGAAFDVAPIRGARSRHASPTGVAPVRLFFASPSGRGGETLDGSDDEDDALGFASPNLRKDVAGANGQLFSARGRRTRNAPQIRLPRMASVPEIANEMTAGEKASDRAATKAARLSGHFRPVKMPPPPKHVAAGPDSIKRKTRHSMVHFRNDVNFENEAPSTSKRNASGEENEAPSPTDVAAALLSPGWPSTKRRKALNKHADASGEIKGNSPGFIATIKERVTNAVGWA</sequence>
<feature type="region of interest" description="Disordered" evidence="1">
    <location>
        <begin position="314"/>
        <end position="390"/>
    </location>
</feature>
<reference evidence="2" key="1">
    <citation type="submission" date="2021-01" db="EMBL/GenBank/DDBJ databases">
        <authorList>
            <person name="Corre E."/>
            <person name="Pelletier E."/>
            <person name="Niang G."/>
            <person name="Scheremetjew M."/>
            <person name="Finn R."/>
            <person name="Kale V."/>
            <person name="Holt S."/>
            <person name="Cochrane G."/>
            <person name="Meng A."/>
            <person name="Brown T."/>
            <person name="Cohen L."/>
        </authorList>
    </citation>
    <scope>NUCLEOTIDE SEQUENCE</scope>
    <source>
        <strain evidence="2">Clade-A-BCC118000</strain>
    </source>
</reference>
<organism evidence="2">
    <name type="scientific">Ostreococcus sp. 'lucimarinus'</name>
    <dbReference type="NCBI Taxonomy" id="242159"/>
    <lineage>
        <taxon>Eukaryota</taxon>
        <taxon>Viridiplantae</taxon>
        <taxon>Chlorophyta</taxon>
        <taxon>Mamiellophyceae</taxon>
        <taxon>Mamiellales</taxon>
        <taxon>Bathycoccaceae</taxon>
        <taxon>Ostreococcus</taxon>
    </lineage>
</organism>
<gene>
    <name evidence="2" type="ORF">OLUC0939_LOCUS3787</name>
</gene>
<feature type="compositionally biased region" description="Low complexity" evidence="1">
    <location>
        <begin position="353"/>
        <end position="365"/>
    </location>
</feature>
<proteinExistence type="predicted"/>
<protein>
    <submittedName>
        <fullName evidence="2">Uncharacterized protein</fullName>
    </submittedName>
</protein>
<evidence type="ECO:0000313" key="2">
    <source>
        <dbReference type="EMBL" id="CAD8223063.1"/>
    </source>
</evidence>
<feature type="compositionally biased region" description="Polar residues" evidence="1">
    <location>
        <begin position="331"/>
        <end position="346"/>
    </location>
</feature>
<feature type="compositionally biased region" description="Basic and acidic residues" evidence="1">
    <location>
        <begin position="202"/>
        <end position="214"/>
    </location>
</feature>